<sequence length="108" mass="11372">MKRTILFTAALTAGLGLASLSPALAQGPNGSGGGKGAGGGAGVSAQSGDVLQLKTQTRTRTQTQTQNRYQIRDGELGQGTVSRYRDQLRDAVRIRNAWVTDTIEPVEE</sequence>
<keyword evidence="2" id="KW-0732">Signal</keyword>
<accession>A0A074JPH7</accession>
<proteinExistence type="predicted"/>
<organism evidence="3 4">
    <name type="scientific">Thioclava pacifica DSM 10166</name>
    <dbReference type="NCBI Taxonomy" id="1353537"/>
    <lineage>
        <taxon>Bacteria</taxon>
        <taxon>Pseudomonadati</taxon>
        <taxon>Pseudomonadota</taxon>
        <taxon>Alphaproteobacteria</taxon>
        <taxon>Rhodobacterales</taxon>
        <taxon>Paracoccaceae</taxon>
        <taxon>Thioclava</taxon>
    </lineage>
</organism>
<comment type="caution">
    <text evidence="3">The sequence shown here is derived from an EMBL/GenBank/DDBJ whole genome shotgun (WGS) entry which is preliminary data.</text>
</comment>
<dbReference type="RefSeq" id="WP_038079397.1">
    <property type="nucleotide sequence ID" value="NZ_AUND01000039.1"/>
</dbReference>
<evidence type="ECO:0000256" key="2">
    <source>
        <dbReference type="SAM" id="SignalP"/>
    </source>
</evidence>
<dbReference type="Proteomes" id="UP000027432">
    <property type="component" value="Unassembled WGS sequence"/>
</dbReference>
<feature type="compositionally biased region" description="Gly residues" evidence="1">
    <location>
        <begin position="29"/>
        <end position="42"/>
    </location>
</feature>
<gene>
    <name evidence="3" type="ORF">TP2_12825</name>
</gene>
<dbReference type="AlphaFoldDB" id="A0A074JPH7"/>
<feature type="signal peptide" evidence="2">
    <location>
        <begin position="1"/>
        <end position="25"/>
    </location>
</feature>
<dbReference type="eggNOG" id="ENOG5031BMR">
    <property type="taxonomic scope" value="Bacteria"/>
</dbReference>
<evidence type="ECO:0000256" key="1">
    <source>
        <dbReference type="SAM" id="MobiDB-lite"/>
    </source>
</evidence>
<evidence type="ECO:0000313" key="3">
    <source>
        <dbReference type="EMBL" id="KEO51272.1"/>
    </source>
</evidence>
<dbReference type="OrthoDB" id="9973903at2"/>
<keyword evidence="4" id="KW-1185">Reference proteome</keyword>
<dbReference type="STRING" id="1353537.TP2_12825"/>
<feature type="region of interest" description="Disordered" evidence="1">
    <location>
        <begin position="21"/>
        <end position="47"/>
    </location>
</feature>
<feature type="chain" id="PRO_5001695017" evidence="2">
    <location>
        <begin position="26"/>
        <end position="108"/>
    </location>
</feature>
<dbReference type="EMBL" id="AUND01000039">
    <property type="protein sequence ID" value="KEO51272.1"/>
    <property type="molecule type" value="Genomic_DNA"/>
</dbReference>
<protein>
    <submittedName>
        <fullName evidence="3">Uncharacterized protein</fullName>
    </submittedName>
</protein>
<evidence type="ECO:0000313" key="4">
    <source>
        <dbReference type="Proteomes" id="UP000027432"/>
    </source>
</evidence>
<name>A0A074JPH7_9RHOB</name>
<reference evidence="3 4" key="1">
    <citation type="submission" date="2013-07" db="EMBL/GenBank/DDBJ databases">
        <title>Thioclava pacifica DSM 10166 Genome Sequencing.</title>
        <authorList>
            <person name="Lai Q."/>
            <person name="Shao Z."/>
        </authorList>
    </citation>
    <scope>NUCLEOTIDE SEQUENCE [LARGE SCALE GENOMIC DNA]</scope>
    <source>
        <strain evidence="3 4">DSM 10166</strain>
    </source>
</reference>